<dbReference type="PANTHER" id="PTHR24305:SF166">
    <property type="entry name" value="CYTOCHROME P450 12A4, MITOCHONDRIAL-RELATED"/>
    <property type="match status" value="1"/>
</dbReference>
<evidence type="ECO:0000256" key="1">
    <source>
        <dbReference type="ARBA" id="ARBA00010617"/>
    </source>
</evidence>
<dbReference type="STRING" id="310781.SAMN05216259_108139"/>
<reference evidence="3 4" key="1">
    <citation type="submission" date="2016-10" db="EMBL/GenBank/DDBJ databases">
        <authorList>
            <person name="de Groot N.N."/>
        </authorList>
    </citation>
    <scope>NUCLEOTIDE SEQUENCE [LARGE SCALE GENOMIC DNA]</scope>
    <source>
        <strain evidence="3 4">CGMCC 4.2022</strain>
    </source>
</reference>
<accession>A0A1H0HQ88</accession>
<dbReference type="PANTHER" id="PTHR24305">
    <property type="entry name" value="CYTOCHROME P450"/>
    <property type="match status" value="1"/>
</dbReference>
<dbReference type="GO" id="GO:0005506">
    <property type="term" value="F:iron ion binding"/>
    <property type="evidence" value="ECO:0007669"/>
    <property type="project" value="InterPro"/>
</dbReference>
<dbReference type="InterPro" id="IPR036396">
    <property type="entry name" value="Cyt_P450_sf"/>
</dbReference>
<dbReference type="Gene3D" id="1.10.630.10">
    <property type="entry name" value="Cytochrome P450"/>
    <property type="match status" value="1"/>
</dbReference>
<keyword evidence="4" id="KW-1185">Reference proteome</keyword>
<name>A0A1H0HQ88_9ACTN</name>
<evidence type="ECO:0000313" key="4">
    <source>
        <dbReference type="Proteomes" id="UP000199341"/>
    </source>
</evidence>
<dbReference type="GO" id="GO:0020037">
    <property type="term" value="F:heme binding"/>
    <property type="evidence" value="ECO:0007669"/>
    <property type="project" value="InterPro"/>
</dbReference>
<feature type="region of interest" description="Disordered" evidence="2">
    <location>
        <begin position="453"/>
        <end position="486"/>
    </location>
</feature>
<dbReference type="AlphaFoldDB" id="A0A1H0HQ88"/>
<evidence type="ECO:0000256" key="2">
    <source>
        <dbReference type="SAM" id="MobiDB-lite"/>
    </source>
</evidence>
<dbReference type="SUPFAM" id="SSF48264">
    <property type="entry name" value="Cytochrome P450"/>
    <property type="match status" value="1"/>
</dbReference>
<dbReference type="RefSeq" id="WP_093785693.1">
    <property type="nucleotide sequence ID" value="NZ_FNIE01000008.1"/>
</dbReference>
<dbReference type="Proteomes" id="UP000199341">
    <property type="component" value="Unassembled WGS sequence"/>
</dbReference>
<dbReference type="EMBL" id="FNIE01000008">
    <property type="protein sequence ID" value="SDO20971.1"/>
    <property type="molecule type" value="Genomic_DNA"/>
</dbReference>
<dbReference type="Pfam" id="PF00067">
    <property type="entry name" value="p450"/>
    <property type="match status" value="1"/>
</dbReference>
<proteinExistence type="inferred from homology"/>
<feature type="compositionally biased region" description="Low complexity" evidence="2">
    <location>
        <begin position="455"/>
        <end position="479"/>
    </location>
</feature>
<dbReference type="InterPro" id="IPR050121">
    <property type="entry name" value="Cytochrome_P450_monoxygenase"/>
</dbReference>
<dbReference type="CDD" id="cd00302">
    <property type="entry name" value="cytochrome_P450"/>
    <property type="match status" value="1"/>
</dbReference>
<protein>
    <submittedName>
        <fullName evidence="3">Cytochrome P450</fullName>
    </submittedName>
</protein>
<dbReference type="GO" id="GO:0016705">
    <property type="term" value="F:oxidoreductase activity, acting on paired donors, with incorporation or reduction of molecular oxygen"/>
    <property type="evidence" value="ECO:0007669"/>
    <property type="project" value="InterPro"/>
</dbReference>
<gene>
    <name evidence="3" type="ORF">SAMN05216259_108139</name>
</gene>
<sequence length="486" mass="53474">MTVGKTVRQAAAAAFVLSTPYWLPKALVGLRVRVFAAVNGPEGVIVPNETVGPEQFAELYAHPAADGRSKGAGLSDLFWYWLSPGPEVHQEHLEPGPRYDAVARTTVSILAGSSAQLSKAAADCAARVLDELVPGDVELVRLRDLMMPVWAEFFHGLVFHEPCPPGVRELITGNAEDVVNSLKNTRLRHMGRRARLTRYLLRRLAAGDLPHELPAELSGPRDRAHYLQGAFFNTAVVQMSEAMAHLLLVLAQHPDVQRRLAAHPEDDHDLGNVINETLRMYPLFGIAHRITSADIDLGGDVRYPAGTVLCFDYPAYHATGYEDPDVFDPGRWDRISAKDAHHIPFGVAANRPCPAWRLSPVVMRAATREVLARFTLHSSVSHTRPIPHRAPCLLVRRGHRLPAHRRAAVLAFLRVRDRWEDLGRSLLQLGLGTWMVADARRLRMAETYFAHHDTQGNPLPGQQAAGAAGPATIPRTAGPSGCPYPH</sequence>
<dbReference type="InterPro" id="IPR001128">
    <property type="entry name" value="Cyt_P450"/>
</dbReference>
<evidence type="ECO:0000313" key="3">
    <source>
        <dbReference type="EMBL" id="SDO20971.1"/>
    </source>
</evidence>
<dbReference type="OrthoDB" id="5485575at2"/>
<organism evidence="3 4">
    <name type="scientific">Actinacidiphila guanduensis</name>
    <dbReference type="NCBI Taxonomy" id="310781"/>
    <lineage>
        <taxon>Bacteria</taxon>
        <taxon>Bacillati</taxon>
        <taxon>Actinomycetota</taxon>
        <taxon>Actinomycetes</taxon>
        <taxon>Kitasatosporales</taxon>
        <taxon>Streptomycetaceae</taxon>
        <taxon>Actinacidiphila</taxon>
    </lineage>
</organism>
<comment type="similarity">
    <text evidence="1">Belongs to the cytochrome P450 family.</text>
</comment>
<dbReference type="GO" id="GO:0004497">
    <property type="term" value="F:monooxygenase activity"/>
    <property type="evidence" value="ECO:0007669"/>
    <property type="project" value="InterPro"/>
</dbReference>